<dbReference type="PANTHER" id="PTHR13291">
    <property type="entry name" value="JOSEPHIN 1, 2"/>
    <property type="match status" value="1"/>
</dbReference>
<evidence type="ECO:0000313" key="12">
    <source>
        <dbReference type="WBParaSite" id="HDID_0000311801-mRNA-1"/>
    </source>
</evidence>
<keyword evidence="3" id="KW-0645">Protease</keyword>
<sequence>MTPMNDEKNNELPSNLYHQRQSLMLCAVHAINNVLQRDAVTKADLNRICEKLAPDCSPLTNPHRNAFGLGNYDANALIVALQETGHDIVWFDKRASLADHRLDWNKIVGCILNARRKSPVSVGGRHWVAFRGISTSDPEVVNYYDLDSKLRRPVLVAKSHEEFSNYIERRLKELPDSQLLFVVLKEVLSDRTWRLSDSNQTRSPTVAVEEKLVAEQNSSSRPLI</sequence>
<evidence type="ECO:0000259" key="7">
    <source>
        <dbReference type="PROSITE" id="PS50957"/>
    </source>
</evidence>
<comment type="catalytic activity">
    <reaction evidence="1">
        <text>Thiol-dependent hydrolysis of ester, thioester, amide, peptide and isopeptide bonds formed by the C-terminal Gly of ubiquitin (a 76-residue protein attached to proteins as an intracellular targeting signal).</text>
        <dbReference type="EC" id="3.4.19.12"/>
    </reaction>
</comment>
<dbReference type="Proteomes" id="UP000274504">
    <property type="component" value="Unassembled WGS sequence"/>
</dbReference>
<dbReference type="GO" id="GO:0016579">
    <property type="term" value="P:protein deubiquitination"/>
    <property type="evidence" value="ECO:0007669"/>
    <property type="project" value="InterPro"/>
</dbReference>
<dbReference type="EC" id="3.4.19.12" evidence="2"/>
<protein>
    <recommendedName>
        <fullName evidence="2">ubiquitinyl hydrolase 1</fullName>
        <ecNumber evidence="2">3.4.19.12</ecNumber>
    </recommendedName>
</protein>
<evidence type="ECO:0000313" key="11">
    <source>
        <dbReference type="Proteomes" id="UP000321570"/>
    </source>
</evidence>
<dbReference type="SMART" id="SM01246">
    <property type="entry name" value="Josephin"/>
    <property type="match status" value="1"/>
</dbReference>
<gene>
    <name evidence="8" type="ORF">HDID_LOCUS3116</name>
    <name evidence="9" type="ORF">WMSIL1_LOCUS2057</name>
</gene>
<evidence type="ECO:0000313" key="10">
    <source>
        <dbReference type="Proteomes" id="UP000274504"/>
    </source>
</evidence>
<dbReference type="InterPro" id="IPR040053">
    <property type="entry name" value="JOSD1/2"/>
</dbReference>
<dbReference type="GO" id="GO:0004843">
    <property type="term" value="F:cysteine-type deubiquitinase activity"/>
    <property type="evidence" value="ECO:0007669"/>
    <property type="project" value="UniProtKB-EC"/>
</dbReference>
<dbReference type="EMBL" id="UYSG01000883">
    <property type="protein sequence ID" value="VDL27492.1"/>
    <property type="molecule type" value="Genomic_DNA"/>
</dbReference>
<keyword evidence="5" id="KW-0378">Hydrolase</keyword>
<keyword evidence="4" id="KW-0833">Ubl conjugation pathway</keyword>
<accession>A0A0R3SED3</accession>
<evidence type="ECO:0000256" key="1">
    <source>
        <dbReference type="ARBA" id="ARBA00000707"/>
    </source>
</evidence>
<dbReference type="EMBL" id="CABIJS010000053">
    <property type="protein sequence ID" value="VUZ41167.1"/>
    <property type="molecule type" value="Genomic_DNA"/>
</dbReference>
<reference evidence="8 10" key="2">
    <citation type="submission" date="2018-11" db="EMBL/GenBank/DDBJ databases">
        <authorList>
            <consortium name="Pathogen Informatics"/>
        </authorList>
    </citation>
    <scope>NUCLEOTIDE SEQUENCE [LARGE SCALE GENOMIC DNA]</scope>
</reference>
<dbReference type="Pfam" id="PF02099">
    <property type="entry name" value="Josephin"/>
    <property type="match status" value="1"/>
</dbReference>
<dbReference type="GO" id="GO:0006508">
    <property type="term" value="P:proteolysis"/>
    <property type="evidence" value="ECO:0007669"/>
    <property type="project" value="UniProtKB-KW"/>
</dbReference>
<evidence type="ECO:0000313" key="9">
    <source>
        <dbReference type="EMBL" id="VUZ41167.1"/>
    </source>
</evidence>
<dbReference type="Gene3D" id="3.90.70.40">
    <property type="match status" value="1"/>
</dbReference>
<evidence type="ECO:0000256" key="5">
    <source>
        <dbReference type="ARBA" id="ARBA00022801"/>
    </source>
</evidence>
<dbReference type="Proteomes" id="UP000321570">
    <property type="component" value="Unassembled WGS sequence"/>
</dbReference>
<reference evidence="9 11" key="3">
    <citation type="submission" date="2019-07" db="EMBL/GenBank/DDBJ databases">
        <authorList>
            <person name="Jastrzebski P J."/>
            <person name="Paukszto L."/>
            <person name="Jastrzebski P J."/>
        </authorList>
    </citation>
    <scope>NUCLEOTIDE SEQUENCE [LARGE SCALE GENOMIC DNA]</scope>
    <source>
        <strain evidence="9 11">WMS-il1</strain>
    </source>
</reference>
<comment type="caution">
    <text evidence="6">Lacks conserved residue(s) required for the propagation of feature annotation.</text>
</comment>
<proteinExistence type="predicted"/>
<dbReference type="PANTHER" id="PTHR13291:SF0">
    <property type="entry name" value="JOSEPHIN-LIKE PROTEIN"/>
    <property type="match status" value="1"/>
</dbReference>
<evidence type="ECO:0000256" key="3">
    <source>
        <dbReference type="ARBA" id="ARBA00022670"/>
    </source>
</evidence>
<dbReference type="AlphaFoldDB" id="A0A0R3SED3"/>
<evidence type="ECO:0000256" key="4">
    <source>
        <dbReference type="ARBA" id="ARBA00022786"/>
    </source>
</evidence>
<organism evidence="12">
    <name type="scientific">Hymenolepis diminuta</name>
    <name type="common">Rat tapeworm</name>
    <dbReference type="NCBI Taxonomy" id="6216"/>
    <lineage>
        <taxon>Eukaryota</taxon>
        <taxon>Metazoa</taxon>
        <taxon>Spiralia</taxon>
        <taxon>Lophotrochozoa</taxon>
        <taxon>Platyhelminthes</taxon>
        <taxon>Cestoda</taxon>
        <taxon>Eucestoda</taxon>
        <taxon>Cyclophyllidea</taxon>
        <taxon>Hymenolepididae</taxon>
        <taxon>Hymenolepis</taxon>
    </lineage>
</organism>
<dbReference type="WBParaSite" id="HDID_0000311801-mRNA-1">
    <property type="protein sequence ID" value="HDID_0000311801-mRNA-1"/>
    <property type="gene ID" value="HDID_0000311801"/>
</dbReference>
<dbReference type="PROSITE" id="PS50957">
    <property type="entry name" value="JOSEPHIN"/>
    <property type="match status" value="1"/>
</dbReference>
<evidence type="ECO:0000313" key="8">
    <source>
        <dbReference type="EMBL" id="VDL27492.1"/>
    </source>
</evidence>
<reference evidence="12" key="1">
    <citation type="submission" date="2017-02" db="UniProtKB">
        <authorList>
            <consortium name="WormBaseParasite"/>
        </authorList>
    </citation>
    <scope>IDENTIFICATION</scope>
</reference>
<keyword evidence="11" id="KW-1185">Reference proteome</keyword>
<evidence type="ECO:0000256" key="2">
    <source>
        <dbReference type="ARBA" id="ARBA00012759"/>
    </source>
</evidence>
<dbReference type="OrthoDB" id="422700at2759"/>
<evidence type="ECO:0000256" key="6">
    <source>
        <dbReference type="PROSITE-ProRule" id="PRU00331"/>
    </source>
</evidence>
<dbReference type="STRING" id="6216.A0A0R3SED3"/>
<dbReference type="InterPro" id="IPR006155">
    <property type="entry name" value="Josephin"/>
</dbReference>
<name>A0A0R3SED3_HYMDI</name>
<feature type="domain" description="Josephin" evidence="7">
    <location>
        <begin position="13"/>
        <end position="197"/>
    </location>
</feature>